<dbReference type="Proteomes" id="UP000308671">
    <property type="component" value="Unassembled WGS sequence"/>
</dbReference>
<keyword evidence="2" id="KW-1185">Reference proteome</keyword>
<sequence length="204" mass="24021">MDLIQPTGDTITVDVDEVSYHIHENLLRKDMNFLCIFETHGFSVDEEPDVFDAFVQWLYARHLIKELSIEVALKLWTFGDRISCRKLQNCVMDYIQDYYLFSRERMGVAEVKYVFRRGPALKSENILQIFCVAQLHYQATQEMEYASVRDMLLEVPAVVGSYLKFECHNLSDIVDYNPHYRGPREGRWCTFHIHDQDNPIKTAQ</sequence>
<evidence type="ECO:0000313" key="1">
    <source>
        <dbReference type="EMBL" id="THV51293.1"/>
    </source>
</evidence>
<dbReference type="OrthoDB" id="194443at2759"/>
<organism evidence="1 2">
    <name type="scientific">Botrytis galanthina</name>
    <dbReference type="NCBI Taxonomy" id="278940"/>
    <lineage>
        <taxon>Eukaryota</taxon>
        <taxon>Fungi</taxon>
        <taxon>Dikarya</taxon>
        <taxon>Ascomycota</taxon>
        <taxon>Pezizomycotina</taxon>
        <taxon>Leotiomycetes</taxon>
        <taxon>Helotiales</taxon>
        <taxon>Sclerotiniaceae</taxon>
        <taxon>Botrytis</taxon>
    </lineage>
</organism>
<accession>A0A4S8R0L4</accession>
<dbReference type="EMBL" id="PQXL01000116">
    <property type="protein sequence ID" value="THV51293.1"/>
    <property type="molecule type" value="Genomic_DNA"/>
</dbReference>
<protein>
    <recommendedName>
        <fullName evidence="3">BTB domain-containing protein</fullName>
    </recommendedName>
</protein>
<dbReference type="Gene3D" id="3.30.710.10">
    <property type="entry name" value="Potassium Channel Kv1.1, Chain A"/>
    <property type="match status" value="1"/>
</dbReference>
<evidence type="ECO:0008006" key="3">
    <source>
        <dbReference type="Google" id="ProtNLM"/>
    </source>
</evidence>
<proteinExistence type="predicted"/>
<dbReference type="AlphaFoldDB" id="A0A4S8R0L4"/>
<comment type="caution">
    <text evidence="1">The sequence shown here is derived from an EMBL/GenBank/DDBJ whole genome shotgun (WGS) entry which is preliminary data.</text>
</comment>
<name>A0A4S8R0L4_9HELO</name>
<dbReference type="InterPro" id="IPR011333">
    <property type="entry name" value="SKP1/BTB/POZ_sf"/>
</dbReference>
<evidence type="ECO:0000313" key="2">
    <source>
        <dbReference type="Proteomes" id="UP000308671"/>
    </source>
</evidence>
<reference evidence="1 2" key="1">
    <citation type="submission" date="2017-12" db="EMBL/GenBank/DDBJ databases">
        <title>Comparative genomics of Botrytis spp.</title>
        <authorList>
            <person name="Valero-Jimenez C.A."/>
            <person name="Tapia P."/>
            <person name="Veloso J."/>
            <person name="Silva-Moreno E."/>
            <person name="Staats M."/>
            <person name="Valdes J.H."/>
            <person name="Van Kan J.A.L."/>
        </authorList>
    </citation>
    <scope>NUCLEOTIDE SEQUENCE [LARGE SCALE GENOMIC DNA]</scope>
    <source>
        <strain evidence="1 2">MUCL435</strain>
    </source>
</reference>
<gene>
    <name evidence="1" type="ORF">BGAL_0116g00250</name>
</gene>